<gene>
    <name evidence="2" type="ORF">I302_06877</name>
    <name evidence="3" type="ORF">I302_107385</name>
</gene>
<dbReference type="Proteomes" id="UP000092730">
    <property type="component" value="Chromosome 6"/>
</dbReference>
<feature type="region of interest" description="Disordered" evidence="1">
    <location>
        <begin position="1"/>
        <end position="25"/>
    </location>
</feature>
<accession>A0A1B9FYR0</accession>
<protein>
    <submittedName>
        <fullName evidence="2">Uncharacterized protein</fullName>
    </submittedName>
</protein>
<reference evidence="2" key="3">
    <citation type="submission" date="2014-01" db="EMBL/GenBank/DDBJ databases">
        <title>Evolution of pathogenesis and genome organization in the Tremellales.</title>
        <authorList>
            <person name="Cuomo C."/>
            <person name="Litvintseva A."/>
            <person name="Heitman J."/>
            <person name="Chen Y."/>
            <person name="Sun S."/>
            <person name="Springer D."/>
            <person name="Dromer F."/>
            <person name="Young S."/>
            <person name="Zeng Q."/>
            <person name="Chapman S."/>
            <person name="Gujja S."/>
            <person name="Saif S."/>
            <person name="Birren B."/>
        </authorList>
    </citation>
    <scope>NUCLEOTIDE SEQUENCE</scope>
    <source>
        <strain evidence="2">CBS 10118</strain>
    </source>
</reference>
<reference evidence="2" key="1">
    <citation type="submission" date="2013-07" db="EMBL/GenBank/DDBJ databases">
        <title>The Genome Sequence of Cryptococcus bestiolae CBS10118.</title>
        <authorList>
            <consortium name="The Broad Institute Genome Sequencing Platform"/>
            <person name="Cuomo C."/>
            <person name="Litvintseva A."/>
            <person name="Chen Y."/>
            <person name="Heitman J."/>
            <person name="Sun S."/>
            <person name="Springer D."/>
            <person name="Dromer F."/>
            <person name="Young S.K."/>
            <person name="Zeng Q."/>
            <person name="Gargeya S."/>
            <person name="Fitzgerald M."/>
            <person name="Abouelleil A."/>
            <person name="Alvarado L."/>
            <person name="Berlin A.M."/>
            <person name="Chapman S.B."/>
            <person name="Dewar J."/>
            <person name="Goldberg J."/>
            <person name="Griggs A."/>
            <person name="Gujja S."/>
            <person name="Hansen M."/>
            <person name="Howarth C."/>
            <person name="Imamovic A."/>
            <person name="Larimer J."/>
            <person name="McCowan C."/>
            <person name="Murphy C."/>
            <person name="Pearson M."/>
            <person name="Priest M."/>
            <person name="Roberts A."/>
            <person name="Saif S."/>
            <person name="Shea T."/>
            <person name="Sykes S."/>
            <person name="Wortman J."/>
            <person name="Nusbaum C."/>
            <person name="Birren B."/>
        </authorList>
    </citation>
    <scope>NUCLEOTIDE SEQUENCE [LARGE SCALE GENOMIC DNA]</scope>
    <source>
        <strain evidence="2">CBS 10118</strain>
    </source>
</reference>
<dbReference type="GeneID" id="30211276"/>
<dbReference type="RefSeq" id="XP_019044961.1">
    <property type="nucleotide sequence ID" value="XM_019193484.1"/>
</dbReference>
<reference evidence="3" key="2">
    <citation type="submission" date="2013-07" db="EMBL/GenBank/DDBJ databases">
        <authorList>
            <consortium name="The Broad Institute Genome Sequencing Platform"/>
            <person name="Cuomo C."/>
            <person name="Litvintseva A."/>
            <person name="Chen Y."/>
            <person name="Heitman J."/>
            <person name="Sun S."/>
            <person name="Springer D."/>
            <person name="Dromer F."/>
            <person name="Young S.K."/>
            <person name="Zeng Q."/>
            <person name="Gargeya S."/>
            <person name="Fitzgerald M."/>
            <person name="Abouelleil A."/>
            <person name="Alvarado L."/>
            <person name="Berlin A.M."/>
            <person name="Chapman S.B."/>
            <person name="Dewar J."/>
            <person name="Goldberg J."/>
            <person name="Griggs A."/>
            <person name="Gujja S."/>
            <person name="Hansen M."/>
            <person name="Howarth C."/>
            <person name="Imamovic A."/>
            <person name="Larimer J."/>
            <person name="McCowan C."/>
            <person name="Murphy C."/>
            <person name="Pearson M."/>
            <person name="Priest M."/>
            <person name="Roberts A."/>
            <person name="Saif S."/>
            <person name="Shea T."/>
            <person name="Sykes S."/>
            <person name="Wortman J."/>
            <person name="Nusbaum C."/>
            <person name="Birren B."/>
        </authorList>
    </citation>
    <scope>NUCLEOTIDE SEQUENCE</scope>
    <source>
        <strain evidence="3">CBS 10118</strain>
    </source>
</reference>
<evidence type="ECO:0000256" key="1">
    <source>
        <dbReference type="SAM" id="MobiDB-lite"/>
    </source>
</evidence>
<dbReference type="EMBL" id="CP144546">
    <property type="protein sequence ID" value="WVW85347.1"/>
    <property type="molecule type" value="Genomic_DNA"/>
</dbReference>
<feature type="compositionally biased region" description="Low complexity" evidence="1">
    <location>
        <begin position="87"/>
        <end position="99"/>
    </location>
</feature>
<evidence type="ECO:0000313" key="2">
    <source>
        <dbReference type="EMBL" id="OCF23891.1"/>
    </source>
</evidence>
<dbReference type="VEuPathDB" id="FungiDB:I302_06877"/>
<sequence>MSFSPSTRLAPSISHSTRALAQRPQGIRTLRPYPYLLTVLSGDGHSTGAVMVERVRDHFTNTEYILVSGQGQGQSQGETSVIKESRSTPSNSKSGSSISQNKNTKYVCLFDNTLLKLDNKPRVTSEGTTYFGKTMNTVNTRSESGNTHRQSPILTALSKEGNLGKCLGLNVFIPNANPHDQSEGQKGRQVEFRSLYALLGRDSHGSVVEMLSGFSTPVEGFVGGHDEDGQIPWYNPMEIQHPREESEIFPAGVIPLSEIAQSQSPQSQG</sequence>
<organism evidence="2">
    <name type="scientific">Kwoniella bestiolae CBS 10118</name>
    <dbReference type="NCBI Taxonomy" id="1296100"/>
    <lineage>
        <taxon>Eukaryota</taxon>
        <taxon>Fungi</taxon>
        <taxon>Dikarya</taxon>
        <taxon>Basidiomycota</taxon>
        <taxon>Agaricomycotina</taxon>
        <taxon>Tremellomycetes</taxon>
        <taxon>Tremellales</taxon>
        <taxon>Cryptococcaceae</taxon>
        <taxon>Kwoniella</taxon>
    </lineage>
</organism>
<evidence type="ECO:0000313" key="3">
    <source>
        <dbReference type="EMBL" id="WVW85347.1"/>
    </source>
</evidence>
<dbReference type="AlphaFoldDB" id="A0A1B9FYR0"/>
<name>A0A1B9FYR0_9TREE</name>
<reference evidence="3" key="4">
    <citation type="submission" date="2024-02" db="EMBL/GenBank/DDBJ databases">
        <title>Comparative genomics of Cryptococcus and Kwoniella reveals pathogenesis evolution and contrasting modes of karyotype evolution via chromosome fusion or intercentromeric recombination.</title>
        <authorList>
            <person name="Coelho M.A."/>
            <person name="David-Palma M."/>
            <person name="Shea T."/>
            <person name="Bowers K."/>
            <person name="McGinley-Smith S."/>
            <person name="Mohammad A.W."/>
            <person name="Gnirke A."/>
            <person name="Yurkov A.M."/>
            <person name="Nowrousian M."/>
            <person name="Sun S."/>
            <person name="Cuomo C.A."/>
            <person name="Heitman J."/>
        </authorList>
    </citation>
    <scope>NUCLEOTIDE SEQUENCE</scope>
    <source>
        <strain evidence="3">CBS 10118</strain>
    </source>
</reference>
<evidence type="ECO:0000313" key="4">
    <source>
        <dbReference type="Proteomes" id="UP000092730"/>
    </source>
</evidence>
<proteinExistence type="predicted"/>
<feature type="region of interest" description="Disordered" evidence="1">
    <location>
        <begin position="67"/>
        <end position="99"/>
    </location>
</feature>
<keyword evidence="4" id="KW-1185">Reference proteome</keyword>
<feature type="compositionally biased region" description="Polar residues" evidence="1">
    <location>
        <begin position="1"/>
        <end position="19"/>
    </location>
</feature>
<dbReference type="KEGG" id="kbi:30211276"/>
<dbReference type="EMBL" id="KI894023">
    <property type="protein sequence ID" value="OCF23891.1"/>
    <property type="molecule type" value="Genomic_DNA"/>
</dbReference>